<dbReference type="CDD" id="cd03352">
    <property type="entry name" value="LbH_LpxD"/>
    <property type="match status" value="1"/>
</dbReference>
<dbReference type="PANTHER" id="PTHR43378:SF2">
    <property type="entry name" value="UDP-3-O-ACYLGLUCOSAMINE N-ACYLTRANSFERASE 1, MITOCHONDRIAL-RELATED"/>
    <property type="match status" value="1"/>
</dbReference>
<organism evidence="10 11">
    <name type="scientific">Hufsiella ginkgonis</name>
    <dbReference type="NCBI Taxonomy" id="2695274"/>
    <lineage>
        <taxon>Bacteria</taxon>
        <taxon>Pseudomonadati</taxon>
        <taxon>Bacteroidota</taxon>
        <taxon>Sphingobacteriia</taxon>
        <taxon>Sphingobacteriales</taxon>
        <taxon>Sphingobacteriaceae</taxon>
        <taxon>Hufsiella</taxon>
    </lineage>
</organism>
<dbReference type="RefSeq" id="WP_160905835.1">
    <property type="nucleotide sequence ID" value="NZ_WVHS01000001.1"/>
</dbReference>
<protein>
    <recommendedName>
        <fullName evidence="7">UDP-3-O-acylglucosamine N-acyltransferase</fullName>
        <ecNumber evidence="7">2.3.1.191</ecNumber>
    </recommendedName>
</protein>
<dbReference type="NCBIfam" id="NF002060">
    <property type="entry name" value="PRK00892.1"/>
    <property type="match status" value="1"/>
</dbReference>
<keyword evidence="11" id="KW-1185">Reference proteome</keyword>
<keyword evidence="3 7" id="KW-0808">Transferase</keyword>
<dbReference type="EMBL" id="WVHS01000001">
    <property type="protein sequence ID" value="MXV14892.1"/>
    <property type="molecule type" value="Genomic_DNA"/>
</dbReference>
<evidence type="ECO:0000256" key="3">
    <source>
        <dbReference type="ARBA" id="ARBA00022679"/>
    </source>
</evidence>
<dbReference type="InterPro" id="IPR011004">
    <property type="entry name" value="Trimer_LpxA-like_sf"/>
</dbReference>
<dbReference type="NCBIfam" id="TIGR01853">
    <property type="entry name" value="lipid_A_lpxD"/>
    <property type="match status" value="1"/>
</dbReference>
<dbReference type="Pfam" id="PF04613">
    <property type="entry name" value="LpxD"/>
    <property type="match status" value="1"/>
</dbReference>
<dbReference type="SUPFAM" id="SSF51161">
    <property type="entry name" value="Trimeric LpxA-like enzymes"/>
    <property type="match status" value="1"/>
</dbReference>
<comment type="subunit">
    <text evidence="7">Homotrimer.</text>
</comment>
<evidence type="ECO:0000256" key="1">
    <source>
        <dbReference type="ARBA" id="ARBA00022516"/>
    </source>
</evidence>
<keyword evidence="6 7" id="KW-0012">Acyltransferase</keyword>
<gene>
    <name evidence="7 10" type="primary">lpxD</name>
    <name evidence="10" type="ORF">GS398_06250</name>
</gene>
<comment type="catalytic activity">
    <reaction evidence="7">
        <text>a UDP-3-O-[(3R)-3-hydroxyacyl]-alpha-D-glucosamine + a (3R)-hydroxyacyl-[ACP] = a UDP-2-N,3-O-bis[(3R)-3-hydroxyacyl]-alpha-D-glucosamine + holo-[ACP] + H(+)</text>
        <dbReference type="Rhea" id="RHEA:53836"/>
        <dbReference type="Rhea" id="RHEA-COMP:9685"/>
        <dbReference type="Rhea" id="RHEA-COMP:9945"/>
        <dbReference type="ChEBI" id="CHEBI:15378"/>
        <dbReference type="ChEBI" id="CHEBI:64479"/>
        <dbReference type="ChEBI" id="CHEBI:78827"/>
        <dbReference type="ChEBI" id="CHEBI:137740"/>
        <dbReference type="ChEBI" id="CHEBI:137748"/>
        <dbReference type="EC" id="2.3.1.191"/>
    </reaction>
</comment>
<evidence type="ECO:0000313" key="10">
    <source>
        <dbReference type="EMBL" id="MXV14892.1"/>
    </source>
</evidence>
<dbReference type="GO" id="GO:0103118">
    <property type="term" value="F:UDP-3-O-[(3R)-3-hydroxyacyl]-glucosamine N-acyltransferase activity"/>
    <property type="evidence" value="ECO:0007669"/>
    <property type="project" value="UniProtKB-EC"/>
</dbReference>
<dbReference type="Gene3D" id="2.160.10.10">
    <property type="entry name" value="Hexapeptide repeat proteins"/>
    <property type="match status" value="1"/>
</dbReference>
<evidence type="ECO:0000256" key="5">
    <source>
        <dbReference type="ARBA" id="ARBA00023098"/>
    </source>
</evidence>
<keyword evidence="4 7" id="KW-0677">Repeat</keyword>
<dbReference type="Proteomes" id="UP000451233">
    <property type="component" value="Unassembled WGS sequence"/>
</dbReference>
<keyword evidence="2 7" id="KW-0441">Lipid A biosynthesis</keyword>
<dbReference type="Gene3D" id="3.40.1390.10">
    <property type="entry name" value="MurE/MurF, N-terminal domain"/>
    <property type="match status" value="1"/>
</dbReference>
<dbReference type="AlphaFoldDB" id="A0A7K1XV86"/>
<sequence length="349" mass="37527">MQFTAQQVAILLNGTLEGDPGVTVNQLAKIEEGIQGSLTFLANPKYEAYLYNTMASIVVISNDLELTQPVIPTLIRVKDPYSSFSVLLEKYNTIKLDKKGIEQPSYIHPSAKVGKEVYIGAFAYIGQNVVVGDNSKVYPHVYLGDNVQVGDNCTLFSGVKVYSDCVLGNNVIVHSSAVIGSDGFGFAPQKDGTYTKVSQIGNVVIGDDVEIGSNTSIDRATIGSTLIRSGVKLDNLIQVAHNVEIGANTVIASQTGVSGSAKVGENSVIGGQVGIVGHINIAKGSQIQAKSGINRSIEEEGKKWAGAPATNYTNHMRAQVVLQRLPELERKIEELQRRIQELTQLPEQK</sequence>
<evidence type="ECO:0000256" key="2">
    <source>
        <dbReference type="ARBA" id="ARBA00022556"/>
    </source>
</evidence>
<dbReference type="GO" id="GO:0009245">
    <property type="term" value="P:lipid A biosynthetic process"/>
    <property type="evidence" value="ECO:0007669"/>
    <property type="project" value="UniProtKB-UniRule"/>
</dbReference>
<dbReference type="InterPro" id="IPR020573">
    <property type="entry name" value="UDP_GlcNAc_AcTrfase_non-rep"/>
</dbReference>
<feature type="coiled-coil region" evidence="8">
    <location>
        <begin position="318"/>
        <end position="345"/>
    </location>
</feature>
<feature type="domain" description="UDP-3-O-[3-hydroxymyristoyl] glucosamine N-acyltransferase non-repeat region" evidence="9">
    <location>
        <begin position="23"/>
        <end position="89"/>
    </location>
</feature>
<dbReference type="PANTHER" id="PTHR43378">
    <property type="entry name" value="UDP-3-O-ACYLGLUCOSAMINE N-ACYLTRANSFERASE"/>
    <property type="match status" value="1"/>
</dbReference>
<dbReference type="Pfam" id="PF00132">
    <property type="entry name" value="Hexapep"/>
    <property type="match status" value="1"/>
</dbReference>
<comment type="pathway">
    <text evidence="7">Bacterial outer membrane biogenesis; LPS lipid A biosynthesis.</text>
</comment>
<dbReference type="GO" id="GO:0016410">
    <property type="term" value="F:N-acyltransferase activity"/>
    <property type="evidence" value="ECO:0007669"/>
    <property type="project" value="InterPro"/>
</dbReference>
<evidence type="ECO:0000259" key="9">
    <source>
        <dbReference type="Pfam" id="PF04613"/>
    </source>
</evidence>
<comment type="function">
    <text evidence="7">Catalyzes the N-acylation of UDP-3-O-acylglucosamine using 3-hydroxyacyl-ACP as the acyl donor. Is involved in the biosynthesis of lipid A, a phosphorylated glycolipid that anchors the lipopolysaccharide to the outer membrane of the cell.</text>
</comment>
<evidence type="ECO:0000256" key="7">
    <source>
        <dbReference type="HAMAP-Rule" id="MF_00523"/>
    </source>
</evidence>
<evidence type="ECO:0000256" key="4">
    <source>
        <dbReference type="ARBA" id="ARBA00022737"/>
    </source>
</evidence>
<proteinExistence type="inferred from homology"/>
<evidence type="ECO:0000256" key="8">
    <source>
        <dbReference type="SAM" id="Coils"/>
    </source>
</evidence>
<evidence type="ECO:0000313" key="11">
    <source>
        <dbReference type="Proteomes" id="UP000451233"/>
    </source>
</evidence>
<keyword evidence="8" id="KW-0175">Coiled coil</keyword>
<dbReference type="EC" id="2.3.1.191" evidence="7"/>
<feature type="active site" description="Proton acceptor" evidence="7">
    <location>
        <position position="241"/>
    </location>
</feature>
<comment type="similarity">
    <text evidence="7">Belongs to the transferase hexapeptide repeat family. LpxD subfamily.</text>
</comment>
<accession>A0A7K1XV86</accession>
<name>A0A7K1XV86_9SPHI</name>
<reference evidence="10 11" key="1">
    <citation type="submission" date="2019-11" db="EMBL/GenBank/DDBJ databases">
        <title>Pedobacter sp. HMF7056 Genome sequencing and assembly.</title>
        <authorList>
            <person name="Kang H."/>
            <person name="Kim H."/>
            <person name="Joh K."/>
        </authorList>
    </citation>
    <scope>NUCLEOTIDE SEQUENCE [LARGE SCALE GENOMIC DNA]</scope>
    <source>
        <strain evidence="10 11">HMF7056</strain>
    </source>
</reference>
<keyword evidence="1 7" id="KW-0444">Lipid biosynthesis</keyword>
<evidence type="ECO:0000256" key="6">
    <source>
        <dbReference type="ARBA" id="ARBA00023315"/>
    </source>
</evidence>
<dbReference type="UniPathway" id="UPA00973"/>
<dbReference type="InterPro" id="IPR001451">
    <property type="entry name" value="Hexapep"/>
</dbReference>
<dbReference type="InterPro" id="IPR007691">
    <property type="entry name" value="LpxD"/>
</dbReference>
<keyword evidence="5 7" id="KW-0443">Lipid metabolism</keyword>
<dbReference type="HAMAP" id="MF_00523">
    <property type="entry name" value="LpxD"/>
    <property type="match status" value="1"/>
</dbReference>
<dbReference type="GO" id="GO:0016020">
    <property type="term" value="C:membrane"/>
    <property type="evidence" value="ECO:0007669"/>
    <property type="project" value="GOC"/>
</dbReference>
<comment type="caution">
    <text evidence="10">The sequence shown here is derived from an EMBL/GenBank/DDBJ whole genome shotgun (WGS) entry which is preliminary data.</text>
</comment>